<dbReference type="Proteomes" id="UP000257109">
    <property type="component" value="Unassembled WGS sequence"/>
</dbReference>
<dbReference type="AlphaFoldDB" id="A0A371IDY9"/>
<proteinExistence type="predicted"/>
<evidence type="ECO:0000313" key="1">
    <source>
        <dbReference type="EMBL" id="RDY13238.1"/>
    </source>
</evidence>
<sequence length="32" mass="3881">MIVETLRIGSTRVCWLAKRERKVRRKYGRSKC</sequence>
<comment type="caution">
    <text evidence="1">The sequence shown here is derived from an EMBL/GenBank/DDBJ whole genome shotgun (WGS) entry which is preliminary data.</text>
</comment>
<evidence type="ECO:0000313" key="2">
    <source>
        <dbReference type="Proteomes" id="UP000257109"/>
    </source>
</evidence>
<gene>
    <name evidence="1" type="ORF">CR513_01869</name>
</gene>
<name>A0A371IDY9_MUCPR</name>
<accession>A0A371IDY9</accession>
<dbReference type="EMBL" id="QJKJ01000310">
    <property type="protein sequence ID" value="RDY13238.1"/>
    <property type="molecule type" value="Genomic_DNA"/>
</dbReference>
<keyword evidence="2" id="KW-1185">Reference proteome</keyword>
<protein>
    <submittedName>
        <fullName evidence="1">Uncharacterized protein</fullName>
    </submittedName>
</protein>
<organism evidence="1 2">
    <name type="scientific">Mucuna pruriens</name>
    <name type="common">Velvet bean</name>
    <name type="synonym">Dolichos pruriens</name>
    <dbReference type="NCBI Taxonomy" id="157652"/>
    <lineage>
        <taxon>Eukaryota</taxon>
        <taxon>Viridiplantae</taxon>
        <taxon>Streptophyta</taxon>
        <taxon>Embryophyta</taxon>
        <taxon>Tracheophyta</taxon>
        <taxon>Spermatophyta</taxon>
        <taxon>Magnoliopsida</taxon>
        <taxon>eudicotyledons</taxon>
        <taxon>Gunneridae</taxon>
        <taxon>Pentapetalae</taxon>
        <taxon>rosids</taxon>
        <taxon>fabids</taxon>
        <taxon>Fabales</taxon>
        <taxon>Fabaceae</taxon>
        <taxon>Papilionoideae</taxon>
        <taxon>50 kb inversion clade</taxon>
        <taxon>NPAAA clade</taxon>
        <taxon>indigoferoid/millettioid clade</taxon>
        <taxon>Phaseoleae</taxon>
        <taxon>Mucuna</taxon>
    </lineage>
</organism>
<reference evidence="1" key="1">
    <citation type="submission" date="2018-05" db="EMBL/GenBank/DDBJ databases">
        <title>Draft genome of Mucuna pruriens seed.</title>
        <authorList>
            <person name="Nnadi N.E."/>
            <person name="Vos R."/>
            <person name="Hasami M.H."/>
            <person name="Devisetty U.K."/>
            <person name="Aguiy J.C."/>
        </authorList>
    </citation>
    <scope>NUCLEOTIDE SEQUENCE [LARGE SCALE GENOMIC DNA]</scope>
    <source>
        <strain evidence="1">JCA_2017</strain>
    </source>
</reference>